<evidence type="ECO:0000259" key="3">
    <source>
        <dbReference type="PROSITE" id="PS50110"/>
    </source>
</evidence>
<feature type="coiled-coil region" evidence="2">
    <location>
        <begin position="182"/>
        <end position="209"/>
    </location>
</feature>
<protein>
    <submittedName>
        <fullName evidence="5">Response regulator</fullName>
    </submittedName>
</protein>
<evidence type="ECO:0000313" key="5">
    <source>
        <dbReference type="EMBL" id="NMF94674.1"/>
    </source>
</evidence>
<name>A0ABX1N5W4_9RHOO</name>
<dbReference type="InterPro" id="IPR003607">
    <property type="entry name" value="HD/PDEase_dom"/>
</dbReference>
<dbReference type="PROSITE" id="PS51832">
    <property type="entry name" value="HD_GYP"/>
    <property type="match status" value="1"/>
</dbReference>
<proteinExistence type="predicted"/>
<evidence type="ECO:0000313" key="6">
    <source>
        <dbReference type="Proteomes" id="UP000601990"/>
    </source>
</evidence>
<sequence length="416" mass="45949">MADPPAVIPAENRDVHSLGEVSSSIPASDLSATNYSGGPAARAYRSACAPRAPSAGKAEILIVDDVGENLTVLGALLRGAGYRVRAASTGRMALRYAAQLPSPDLVLLDVMMPEMDGYEVLRRLRETTSTRHIPVMFITARDDREDEERGLQLGAVDYVTKPMKPEVVLARVRNHLFAKHSQDQLRCERARLEAELTRQTQENEQIQAAGIRTLAYLAETRDPDTANHILRTQNYVHLLALKLSRHPSFAAMLDRPYIETLSRSAPLHDIGKLGIPDHILLKPGQLTAAERKIMQTHTKLGSDAIDRAGQGAGTPVEFLMLAREIARWHHEQWDGHGYPDGLCGHEIPLSARIMAVADVFDALISARPYKAPMPADEVREILAAARGRQFDPAVLDVFLAHFDEFVTIASRYRDND</sequence>
<organism evidence="5 6">
    <name type="scientific">Aromatoleum buckelii</name>
    <dbReference type="NCBI Taxonomy" id="200254"/>
    <lineage>
        <taxon>Bacteria</taxon>
        <taxon>Pseudomonadati</taxon>
        <taxon>Pseudomonadota</taxon>
        <taxon>Betaproteobacteria</taxon>
        <taxon>Rhodocyclales</taxon>
        <taxon>Rhodocyclaceae</taxon>
        <taxon>Aromatoleum</taxon>
    </lineage>
</organism>
<dbReference type="InterPro" id="IPR052020">
    <property type="entry name" value="Cyclic_di-GMP/3'3'-cGAMP_PDE"/>
</dbReference>
<dbReference type="Pfam" id="PF00072">
    <property type="entry name" value="Response_reg"/>
    <property type="match status" value="1"/>
</dbReference>
<dbReference type="PANTHER" id="PTHR45228">
    <property type="entry name" value="CYCLIC DI-GMP PHOSPHODIESTERASE TM_0186-RELATED"/>
    <property type="match status" value="1"/>
</dbReference>
<feature type="modified residue" description="4-aspartylphosphate" evidence="1">
    <location>
        <position position="109"/>
    </location>
</feature>
<keyword evidence="2" id="KW-0175">Coiled coil</keyword>
<feature type="domain" description="HD-GYP" evidence="4">
    <location>
        <begin position="203"/>
        <end position="414"/>
    </location>
</feature>
<feature type="domain" description="Response regulatory" evidence="3">
    <location>
        <begin position="59"/>
        <end position="176"/>
    </location>
</feature>
<dbReference type="Gene3D" id="1.10.3210.10">
    <property type="entry name" value="Hypothetical protein af1432"/>
    <property type="match status" value="1"/>
</dbReference>
<keyword evidence="1" id="KW-0597">Phosphoprotein</keyword>
<dbReference type="InterPro" id="IPR011006">
    <property type="entry name" value="CheY-like_superfamily"/>
</dbReference>
<comment type="caution">
    <text evidence="5">The sequence shown here is derived from an EMBL/GenBank/DDBJ whole genome shotgun (WGS) entry which is preliminary data.</text>
</comment>
<dbReference type="EMBL" id="WTVH01000034">
    <property type="protein sequence ID" value="NMF94674.1"/>
    <property type="molecule type" value="Genomic_DNA"/>
</dbReference>
<dbReference type="Pfam" id="PF13487">
    <property type="entry name" value="HD_5"/>
    <property type="match status" value="1"/>
</dbReference>
<accession>A0ABX1N5W4</accession>
<dbReference type="SUPFAM" id="SSF109604">
    <property type="entry name" value="HD-domain/PDEase-like"/>
    <property type="match status" value="1"/>
</dbReference>
<dbReference type="Gene3D" id="3.40.50.2300">
    <property type="match status" value="1"/>
</dbReference>
<reference evidence="5" key="1">
    <citation type="submission" date="2019-12" db="EMBL/GenBank/DDBJ databases">
        <title>Comparative genomics gives insights into the taxonomy of the Azoarcus-Aromatoleum group and reveals separate origins of nif in the plant-associated Azoarcus and non-plant-associated Aromatoleum sub-groups.</title>
        <authorList>
            <person name="Lafos M."/>
            <person name="Maluk M."/>
            <person name="Batista M."/>
            <person name="Junghare M."/>
            <person name="Carmona M."/>
            <person name="Faoro H."/>
            <person name="Cruz L.M."/>
            <person name="Battistoni F."/>
            <person name="De Souza E."/>
            <person name="Pedrosa F."/>
            <person name="Chen W.-M."/>
            <person name="Poole P.S."/>
            <person name="Dixon R.A."/>
            <person name="James E.K."/>
        </authorList>
    </citation>
    <scope>NUCLEOTIDE SEQUENCE</scope>
    <source>
        <strain evidence="5">U120</strain>
    </source>
</reference>
<evidence type="ECO:0000259" key="4">
    <source>
        <dbReference type="PROSITE" id="PS51832"/>
    </source>
</evidence>
<dbReference type="PANTHER" id="PTHR45228:SF5">
    <property type="entry name" value="CYCLIC DI-GMP PHOSPHODIESTERASE VC_1348-RELATED"/>
    <property type="match status" value="1"/>
</dbReference>
<keyword evidence="6" id="KW-1185">Reference proteome</keyword>
<dbReference type="InterPro" id="IPR037522">
    <property type="entry name" value="HD_GYP_dom"/>
</dbReference>
<dbReference type="SMART" id="SM00448">
    <property type="entry name" value="REC"/>
    <property type="match status" value="1"/>
</dbReference>
<gene>
    <name evidence="5" type="ORF">GO608_15205</name>
</gene>
<evidence type="ECO:0000256" key="2">
    <source>
        <dbReference type="SAM" id="Coils"/>
    </source>
</evidence>
<dbReference type="Proteomes" id="UP000601990">
    <property type="component" value="Unassembled WGS sequence"/>
</dbReference>
<dbReference type="SMART" id="SM00471">
    <property type="entry name" value="HDc"/>
    <property type="match status" value="1"/>
</dbReference>
<dbReference type="SUPFAM" id="SSF52172">
    <property type="entry name" value="CheY-like"/>
    <property type="match status" value="1"/>
</dbReference>
<dbReference type="CDD" id="cd00077">
    <property type="entry name" value="HDc"/>
    <property type="match status" value="1"/>
</dbReference>
<dbReference type="CDD" id="cd19920">
    <property type="entry name" value="REC_PA4781-like"/>
    <property type="match status" value="1"/>
</dbReference>
<evidence type="ECO:0000256" key="1">
    <source>
        <dbReference type="PROSITE-ProRule" id="PRU00169"/>
    </source>
</evidence>
<dbReference type="PROSITE" id="PS50110">
    <property type="entry name" value="RESPONSE_REGULATORY"/>
    <property type="match status" value="1"/>
</dbReference>
<dbReference type="InterPro" id="IPR001789">
    <property type="entry name" value="Sig_transdc_resp-reg_receiver"/>
</dbReference>